<feature type="domain" description="C2H2-type" evidence="12">
    <location>
        <begin position="56"/>
        <end position="83"/>
    </location>
</feature>
<evidence type="ECO:0000256" key="3">
    <source>
        <dbReference type="ARBA" id="ARBA00022737"/>
    </source>
</evidence>
<feature type="compositionally biased region" description="Basic and acidic residues" evidence="11">
    <location>
        <begin position="344"/>
        <end position="354"/>
    </location>
</feature>
<name>A0A8K0F2Y2_BRALA</name>
<evidence type="ECO:0000256" key="8">
    <source>
        <dbReference type="ARBA" id="ARBA00023163"/>
    </source>
</evidence>
<evidence type="ECO:0000256" key="4">
    <source>
        <dbReference type="ARBA" id="ARBA00022771"/>
    </source>
</evidence>
<evidence type="ECO:0000256" key="10">
    <source>
        <dbReference type="PROSITE-ProRule" id="PRU00042"/>
    </source>
</evidence>
<feature type="compositionally biased region" description="Basic and acidic residues" evidence="11">
    <location>
        <begin position="246"/>
        <end position="264"/>
    </location>
</feature>
<feature type="compositionally biased region" description="Polar residues" evidence="11">
    <location>
        <begin position="323"/>
        <end position="343"/>
    </location>
</feature>
<reference evidence="13" key="1">
    <citation type="submission" date="2022-01" db="EMBL/GenBank/DDBJ databases">
        <authorList>
            <person name="Braso-Vives M."/>
        </authorList>
    </citation>
    <scope>NUCLEOTIDE SEQUENCE</scope>
</reference>
<keyword evidence="2" id="KW-0479">Metal-binding</keyword>
<dbReference type="Gene3D" id="3.30.160.60">
    <property type="entry name" value="Classic Zinc Finger"/>
    <property type="match status" value="3"/>
</dbReference>
<keyword evidence="9" id="KW-0539">Nucleus</keyword>
<keyword evidence="3" id="KW-0677">Repeat</keyword>
<evidence type="ECO:0000256" key="9">
    <source>
        <dbReference type="ARBA" id="ARBA00023242"/>
    </source>
</evidence>
<dbReference type="InterPro" id="IPR051497">
    <property type="entry name" value="Dev/Hematopoietic_TF"/>
</dbReference>
<evidence type="ECO:0000256" key="5">
    <source>
        <dbReference type="ARBA" id="ARBA00022833"/>
    </source>
</evidence>
<keyword evidence="6" id="KW-0805">Transcription regulation</keyword>
<gene>
    <name evidence="13" type="primary">ZSCAN22</name>
    <name evidence="13" type="ORF">BLAG_LOCUS24047</name>
</gene>
<accession>A0A8K0F2Y2</accession>
<dbReference type="EMBL" id="OV696693">
    <property type="protein sequence ID" value="CAH1272395.1"/>
    <property type="molecule type" value="Genomic_DNA"/>
</dbReference>
<dbReference type="Pfam" id="PF00096">
    <property type="entry name" value="zf-C2H2"/>
    <property type="match status" value="2"/>
</dbReference>
<feature type="domain" description="C2H2-type" evidence="12">
    <location>
        <begin position="84"/>
        <end position="112"/>
    </location>
</feature>
<evidence type="ECO:0000256" key="11">
    <source>
        <dbReference type="SAM" id="MobiDB-lite"/>
    </source>
</evidence>
<organism evidence="13 14">
    <name type="scientific">Branchiostoma lanceolatum</name>
    <name type="common">Common lancelet</name>
    <name type="synonym">Amphioxus lanceolatum</name>
    <dbReference type="NCBI Taxonomy" id="7740"/>
    <lineage>
        <taxon>Eukaryota</taxon>
        <taxon>Metazoa</taxon>
        <taxon>Chordata</taxon>
        <taxon>Cephalochordata</taxon>
        <taxon>Leptocardii</taxon>
        <taxon>Amphioxiformes</taxon>
        <taxon>Branchiostomatidae</taxon>
        <taxon>Branchiostoma</taxon>
    </lineage>
</organism>
<evidence type="ECO:0000256" key="6">
    <source>
        <dbReference type="ARBA" id="ARBA00023015"/>
    </source>
</evidence>
<dbReference type="InterPro" id="IPR036236">
    <property type="entry name" value="Znf_C2H2_sf"/>
</dbReference>
<dbReference type="GO" id="GO:0008270">
    <property type="term" value="F:zinc ion binding"/>
    <property type="evidence" value="ECO:0007669"/>
    <property type="project" value="UniProtKB-KW"/>
</dbReference>
<feature type="domain" description="C2H2-type" evidence="12">
    <location>
        <begin position="28"/>
        <end position="55"/>
    </location>
</feature>
<feature type="region of interest" description="Disordered" evidence="11">
    <location>
        <begin position="318"/>
        <end position="390"/>
    </location>
</feature>
<dbReference type="SMART" id="SM00355">
    <property type="entry name" value="ZnF_C2H2"/>
    <property type="match status" value="5"/>
</dbReference>
<keyword evidence="14" id="KW-1185">Reference proteome</keyword>
<proteinExistence type="predicted"/>
<feature type="region of interest" description="Disordered" evidence="11">
    <location>
        <begin position="232"/>
        <end position="303"/>
    </location>
</feature>
<evidence type="ECO:0000313" key="13">
    <source>
        <dbReference type="EMBL" id="CAH1272395.1"/>
    </source>
</evidence>
<keyword evidence="5" id="KW-0862">Zinc</keyword>
<dbReference type="InterPro" id="IPR013087">
    <property type="entry name" value="Znf_C2H2_type"/>
</dbReference>
<dbReference type="PROSITE" id="PS50157">
    <property type="entry name" value="ZINC_FINGER_C2H2_2"/>
    <property type="match status" value="3"/>
</dbReference>
<keyword evidence="7" id="KW-0238">DNA-binding</keyword>
<dbReference type="GO" id="GO:0005634">
    <property type="term" value="C:nucleus"/>
    <property type="evidence" value="ECO:0007669"/>
    <property type="project" value="UniProtKB-SubCell"/>
</dbReference>
<comment type="subcellular location">
    <subcellularLocation>
        <location evidence="1">Nucleus</location>
    </subcellularLocation>
</comment>
<dbReference type="FunFam" id="3.30.160.60:FF:000325">
    <property type="entry name" value="ZFP90 zinc finger protein"/>
    <property type="match status" value="1"/>
</dbReference>
<feature type="compositionally biased region" description="Low complexity" evidence="11">
    <location>
        <begin position="364"/>
        <end position="373"/>
    </location>
</feature>
<feature type="compositionally biased region" description="Polar residues" evidence="11">
    <location>
        <begin position="374"/>
        <end position="385"/>
    </location>
</feature>
<feature type="region of interest" description="Disordered" evidence="11">
    <location>
        <begin position="1"/>
        <end position="22"/>
    </location>
</feature>
<dbReference type="PANTHER" id="PTHR45993:SF6">
    <property type="entry name" value="C2H2-TYPE DOMAIN-CONTAINING PROTEIN"/>
    <property type="match status" value="1"/>
</dbReference>
<feature type="compositionally biased region" description="Polar residues" evidence="11">
    <location>
        <begin position="285"/>
        <end position="301"/>
    </location>
</feature>
<evidence type="ECO:0000256" key="7">
    <source>
        <dbReference type="ARBA" id="ARBA00023125"/>
    </source>
</evidence>
<dbReference type="FunFam" id="3.30.160.60:FF:000448">
    <property type="entry name" value="RE1-silencing transcription factor A"/>
    <property type="match status" value="1"/>
</dbReference>
<keyword evidence="4 10" id="KW-0863">Zinc-finger</keyword>
<evidence type="ECO:0000259" key="12">
    <source>
        <dbReference type="PROSITE" id="PS50157"/>
    </source>
</evidence>
<sequence>MEPGAADTPMISEPPQDPEVDADKERPYKCRFCNYAATQRTHLRCHERTHTGEKPYKCNMCGYAAAQKTNLNSHMRVHSGERPYKCKMCPYAAIQRSNLTSHYRAKHGVQKPTIYIEHDSPPRMVVDQPDGDAFSEIAAAHGIEQVPGFSNTQFTPYPNHGEHSPGLTMIRTPTLYMAANGNHFDVPVSNGSYTSRLSERAPSTTSSSAQGEEIMDLTCIKKEEEAVVVVVSESEEASKTSQTPDYNKDEVHTSSCNERQRQDNESPGTNVRCDETQRQLFHSPGQGQNTSNHNHNPQNQETHVHVQKNYISEENCPHHHQMQRNNSYPGSGGNTENTWTENRTFVREDSHDEASLPSDECQSADDSAAQFSSPQVQRQVPSLRSSPGAPTHRHVCQFCDISFGDYLMYTVHRGFHTYGDPLRCNMCGVKYRIPLEFFVHTHSGVHGHC</sequence>
<evidence type="ECO:0000256" key="2">
    <source>
        <dbReference type="ARBA" id="ARBA00022723"/>
    </source>
</evidence>
<protein>
    <submittedName>
        <fullName evidence="13">ZSCAN22 protein</fullName>
    </submittedName>
</protein>
<dbReference type="OrthoDB" id="10027876at2759"/>
<evidence type="ECO:0000256" key="1">
    <source>
        <dbReference type="ARBA" id="ARBA00004123"/>
    </source>
</evidence>
<dbReference type="GO" id="GO:0003700">
    <property type="term" value="F:DNA-binding transcription factor activity"/>
    <property type="evidence" value="ECO:0007669"/>
    <property type="project" value="TreeGrafter"/>
</dbReference>
<dbReference type="Proteomes" id="UP000838412">
    <property type="component" value="Chromosome 8"/>
</dbReference>
<dbReference type="GO" id="GO:0000978">
    <property type="term" value="F:RNA polymerase II cis-regulatory region sequence-specific DNA binding"/>
    <property type="evidence" value="ECO:0007669"/>
    <property type="project" value="TreeGrafter"/>
</dbReference>
<keyword evidence="8" id="KW-0804">Transcription</keyword>
<dbReference type="SUPFAM" id="SSF57667">
    <property type="entry name" value="beta-beta-alpha zinc fingers"/>
    <property type="match status" value="3"/>
</dbReference>
<dbReference type="GO" id="GO:0006357">
    <property type="term" value="P:regulation of transcription by RNA polymerase II"/>
    <property type="evidence" value="ECO:0007669"/>
    <property type="project" value="TreeGrafter"/>
</dbReference>
<dbReference type="PANTHER" id="PTHR45993">
    <property type="entry name" value="B-CELL LYMPHOMA/LEUKEMIA 11"/>
    <property type="match status" value="1"/>
</dbReference>
<dbReference type="PROSITE" id="PS00028">
    <property type="entry name" value="ZINC_FINGER_C2H2_1"/>
    <property type="match status" value="1"/>
</dbReference>
<dbReference type="FunFam" id="3.30.160.60:FF:002904">
    <property type="entry name" value="Zgc:112977"/>
    <property type="match status" value="1"/>
</dbReference>
<dbReference type="AlphaFoldDB" id="A0A8K0F2Y2"/>
<evidence type="ECO:0000313" key="14">
    <source>
        <dbReference type="Proteomes" id="UP000838412"/>
    </source>
</evidence>